<feature type="domain" description="Temptin Cys/Cys disulfide" evidence="2">
    <location>
        <begin position="35"/>
        <end position="133"/>
    </location>
</feature>
<keyword evidence="1" id="KW-0812">Transmembrane</keyword>
<dbReference type="AlphaFoldDB" id="A0A2C9JSR7"/>
<dbReference type="STRING" id="6526.A0A2C9JSR7"/>
<dbReference type="Proteomes" id="UP000076420">
    <property type="component" value="Unassembled WGS sequence"/>
</dbReference>
<name>A0A2C9JSR7_BIOGL</name>
<dbReference type="RefSeq" id="XP_013081047.2">
    <property type="nucleotide sequence ID" value="XM_013225593.2"/>
</dbReference>
<keyword evidence="1" id="KW-1133">Transmembrane helix</keyword>
<keyword evidence="1" id="KW-0472">Membrane</keyword>
<dbReference type="PANTHER" id="PTHR34737">
    <property type="entry name" value="EF-HAND DOMAIN-CONTAINING PROTEIN"/>
    <property type="match status" value="1"/>
</dbReference>
<dbReference type="KEGG" id="bgt:106066533"/>
<protein>
    <recommendedName>
        <fullName evidence="2">Temptin Cys/Cys disulfide domain-containing protein</fullName>
    </recommendedName>
</protein>
<evidence type="ECO:0000313" key="3">
    <source>
        <dbReference type="EnsemblMetazoa" id="BGLB007447-PB"/>
    </source>
</evidence>
<evidence type="ECO:0000259" key="2">
    <source>
        <dbReference type="Pfam" id="PF24784"/>
    </source>
</evidence>
<gene>
    <name evidence="3" type="primary">106066533</name>
</gene>
<reference evidence="3" key="1">
    <citation type="submission" date="2020-05" db="UniProtKB">
        <authorList>
            <consortium name="EnsemblMetazoa"/>
        </authorList>
    </citation>
    <scope>IDENTIFICATION</scope>
    <source>
        <strain evidence="3">BB02</strain>
    </source>
</reference>
<dbReference type="OrthoDB" id="129121at2759"/>
<dbReference type="EnsemblMetazoa" id="BGLB007447-RB">
    <property type="protein sequence ID" value="BGLB007447-PB"/>
    <property type="gene ID" value="BGLB007447"/>
</dbReference>
<dbReference type="VEuPathDB" id="VectorBase:BGLAX_034770"/>
<accession>A0A2C9JSR7</accession>
<dbReference type="PANTHER" id="PTHR34737:SF2">
    <property type="entry name" value="EF-HAND DOMAIN-CONTAINING PROTEIN"/>
    <property type="match status" value="1"/>
</dbReference>
<dbReference type="VEuPathDB" id="VectorBase:BGLB007447"/>
<dbReference type="InterPro" id="IPR055313">
    <property type="entry name" value="Temptin-like"/>
</dbReference>
<proteinExistence type="predicted"/>
<dbReference type="Pfam" id="PF24784">
    <property type="entry name" value="Temptin_C"/>
    <property type="match status" value="1"/>
</dbReference>
<sequence length="153" mass="16795">MNYESMLSSFNLDHQIQMVVTKLLIFMSSAVLAVNCFPSLRARIPNGNHVRNPCPSGGVWEAVGHFDPIGWGELNPFGYDFQSAGFQWTESLCRMDSDSDGMTNGFELGDPTCTWTPNSGIHLILNATGHPGVCEPLQSHLCTEQIDVCSTLD</sequence>
<evidence type="ECO:0000256" key="1">
    <source>
        <dbReference type="SAM" id="Phobius"/>
    </source>
</evidence>
<dbReference type="InterPro" id="IPR057626">
    <property type="entry name" value="S-S_Temptin"/>
</dbReference>
<organism evidence="3 4">
    <name type="scientific">Biomphalaria glabrata</name>
    <name type="common">Bloodfluke planorb</name>
    <name type="synonym">Freshwater snail</name>
    <dbReference type="NCBI Taxonomy" id="6526"/>
    <lineage>
        <taxon>Eukaryota</taxon>
        <taxon>Metazoa</taxon>
        <taxon>Spiralia</taxon>
        <taxon>Lophotrochozoa</taxon>
        <taxon>Mollusca</taxon>
        <taxon>Gastropoda</taxon>
        <taxon>Heterobranchia</taxon>
        <taxon>Euthyneura</taxon>
        <taxon>Panpulmonata</taxon>
        <taxon>Hygrophila</taxon>
        <taxon>Lymnaeoidea</taxon>
        <taxon>Planorbidae</taxon>
        <taxon>Biomphalaria</taxon>
    </lineage>
</organism>
<evidence type="ECO:0000313" key="4">
    <source>
        <dbReference type="Proteomes" id="UP000076420"/>
    </source>
</evidence>
<feature type="transmembrane region" description="Helical" evidence="1">
    <location>
        <begin position="16"/>
        <end position="37"/>
    </location>
</feature>